<dbReference type="Proteomes" id="UP000234323">
    <property type="component" value="Unassembled WGS sequence"/>
</dbReference>
<dbReference type="AlphaFoldDB" id="A0A2I1H0D4"/>
<proteinExistence type="predicted"/>
<evidence type="ECO:0000313" key="1">
    <source>
        <dbReference type="EMBL" id="PKY52281.1"/>
    </source>
</evidence>
<dbReference type="EMBL" id="LLXI01001175">
    <property type="protein sequence ID" value="PKY52281.1"/>
    <property type="molecule type" value="Genomic_DNA"/>
</dbReference>
<comment type="caution">
    <text evidence="1">The sequence shown here is derived from an EMBL/GenBank/DDBJ whole genome shotgun (WGS) entry which is preliminary data.</text>
</comment>
<gene>
    <name evidence="1" type="ORF">RhiirA4_469827</name>
</gene>
<name>A0A2I1H0D4_9GLOM</name>
<evidence type="ECO:0000313" key="2">
    <source>
        <dbReference type="Proteomes" id="UP000234323"/>
    </source>
</evidence>
<keyword evidence="2" id="KW-1185">Reference proteome</keyword>
<protein>
    <submittedName>
        <fullName evidence="1">Uncharacterized protein</fullName>
    </submittedName>
</protein>
<sequence length="96" mass="11009">MNLGKLIKETVTTSWHGIRFFEHVLLVISVLAEFDDVAKDTMRKCLYNAGLSNSKESNKIEFTTERTVTEAAAIYCMRNLNEGIIPINGWYFTFKI</sequence>
<organism evidence="1 2">
    <name type="scientific">Rhizophagus irregularis</name>
    <dbReference type="NCBI Taxonomy" id="588596"/>
    <lineage>
        <taxon>Eukaryota</taxon>
        <taxon>Fungi</taxon>
        <taxon>Fungi incertae sedis</taxon>
        <taxon>Mucoromycota</taxon>
        <taxon>Glomeromycotina</taxon>
        <taxon>Glomeromycetes</taxon>
        <taxon>Glomerales</taxon>
        <taxon>Glomeraceae</taxon>
        <taxon>Rhizophagus</taxon>
    </lineage>
</organism>
<accession>A0A2I1H0D4</accession>
<reference evidence="1 2" key="1">
    <citation type="submission" date="2015-10" db="EMBL/GenBank/DDBJ databases">
        <title>Genome analyses suggest a sexual origin of heterokaryosis in a supposedly ancient asexual fungus.</title>
        <authorList>
            <person name="Ropars J."/>
            <person name="Sedzielewska K."/>
            <person name="Noel J."/>
            <person name="Charron P."/>
            <person name="Farinelli L."/>
            <person name="Marton T."/>
            <person name="Kruger M."/>
            <person name="Pelin A."/>
            <person name="Brachmann A."/>
            <person name="Corradi N."/>
        </authorList>
    </citation>
    <scope>NUCLEOTIDE SEQUENCE [LARGE SCALE GENOMIC DNA]</scope>
    <source>
        <strain evidence="1 2">A4</strain>
    </source>
</reference>